<reference evidence="1 2" key="1">
    <citation type="submission" date="2018-02" db="EMBL/GenBank/DDBJ databases">
        <title>8 Nocardia nova and 1 Nocardia cyriacigeorgica strain used for evolution to TMP-SMX.</title>
        <authorList>
            <person name="Mehta H."/>
            <person name="Weng J."/>
            <person name="Shamoo Y."/>
        </authorList>
    </citation>
    <scope>NUCLEOTIDE SEQUENCE [LARGE SCALE GENOMIC DNA]</scope>
    <source>
        <strain evidence="1 2">ATCC 33727</strain>
    </source>
</reference>
<proteinExistence type="predicted"/>
<organism evidence="1 2">
    <name type="scientific">Nocardia nova</name>
    <dbReference type="NCBI Taxonomy" id="37330"/>
    <lineage>
        <taxon>Bacteria</taxon>
        <taxon>Bacillati</taxon>
        <taxon>Actinomycetota</taxon>
        <taxon>Actinomycetes</taxon>
        <taxon>Mycobacteriales</taxon>
        <taxon>Nocardiaceae</taxon>
        <taxon>Nocardia</taxon>
    </lineage>
</organism>
<comment type="caution">
    <text evidence="1">The sequence shown here is derived from an EMBL/GenBank/DDBJ whole genome shotgun (WGS) entry which is preliminary data.</text>
</comment>
<protein>
    <submittedName>
        <fullName evidence="1">Uncharacterized protein</fullName>
    </submittedName>
</protein>
<dbReference type="Proteomes" id="UP000241647">
    <property type="component" value="Unassembled WGS sequence"/>
</dbReference>
<evidence type="ECO:0000313" key="1">
    <source>
        <dbReference type="EMBL" id="PSR62046.1"/>
    </source>
</evidence>
<name>A0A2T2Z2P8_9NOCA</name>
<dbReference type="RefSeq" id="WP_063032711.1">
    <property type="nucleotide sequence ID" value="NZ_PYHS01000008.1"/>
</dbReference>
<gene>
    <name evidence="1" type="ORF">C8259_18095</name>
</gene>
<dbReference type="AlphaFoldDB" id="A0A2T2Z2P8"/>
<dbReference type="EMBL" id="PYHS01000008">
    <property type="protein sequence ID" value="PSR62046.1"/>
    <property type="molecule type" value="Genomic_DNA"/>
</dbReference>
<sequence length="173" mass="19488">MDELVTFRESQFINFRDYEFDSGAHHLYRWIVIKTYDLAGAISDDKAIIAGVIGSVEYRDDYVGGGVDPNGNVHGPYWLTSISPACYLPRDGSTFRRVLDEWLGMGGVIPSGLRSVIDEALRPLYDPSISCYELPRLSESAINDYADIHSKYHEFLFISRNEKKAVLLVASDD</sequence>
<evidence type="ECO:0000313" key="2">
    <source>
        <dbReference type="Proteomes" id="UP000241647"/>
    </source>
</evidence>
<accession>A0A2T2Z2P8</accession>